<dbReference type="CDD" id="cd01171">
    <property type="entry name" value="YXKO-related"/>
    <property type="match status" value="1"/>
</dbReference>
<organism evidence="8 9">
    <name type="scientific">Modicella reniformis</name>
    <dbReference type="NCBI Taxonomy" id="1440133"/>
    <lineage>
        <taxon>Eukaryota</taxon>
        <taxon>Fungi</taxon>
        <taxon>Fungi incertae sedis</taxon>
        <taxon>Mucoromycota</taxon>
        <taxon>Mortierellomycotina</taxon>
        <taxon>Mortierellomycetes</taxon>
        <taxon>Mortierellales</taxon>
        <taxon>Mortierellaceae</taxon>
        <taxon>Modicella</taxon>
    </lineage>
</organism>
<keyword evidence="9" id="KW-1185">Reference proteome</keyword>
<dbReference type="PANTHER" id="PTHR12592">
    <property type="entry name" value="ATP-DEPENDENT (S)-NAD(P)H-HYDRATE DEHYDRATASE FAMILY MEMBER"/>
    <property type="match status" value="1"/>
</dbReference>
<evidence type="ECO:0000313" key="9">
    <source>
        <dbReference type="Proteomes" id="UP000749646"/>
    </source>
</evidence>
<dbReference type="EMBL" id="JAAAHW010005061">
    <property type="protein sequence ID" value="KAF9970074.1"/>
    <property type="molecule type" value="Genomic_DNA"/>
</dbReference>
<evidence type="ECO:0000259" key="7">
    <source>
        <dbReference type="PROSITE" id="PS51383"/>
    </source>
</evidence>
<reference evidence="8" key="1">
    <citation type="journal article" date="2020" name="Fungal Divers.">
        <title>Resolving the Mortierellaceae phylogeny through synthesis of multi-gene phylogenetics and phylogenomics.</title>
        <authorList>
            <person name="Vandepol N."/>
            <person name="Liber J."/>
            <person name="Desiro A."/>
            <person name="Na H."/>
            <person name="Kennedy M."/>
            <person name="Barry K."/>
            <person name="Grigoriev I.V."/>
            <person name="Miller A.N."/>
            <person name="O'Donnell K."/>
            <person name="Stajich J.E."/>
            <person name="Bonito G."/>
        </authorList>
    </citation>
    <scope>NUCLEOTIDE SEQUENCE</scope>
    <source>
        <strain evidence="8">MES-2147</strain>
    </source>
</reference>
<gene>
    <name evidence="8" type="ORF">BGZ65_011412</name>
</gene>
<feature type="non-terminal residue" evidence="8">
    <location>
        <position position="1"/>
    </location>
</feature>
<evidence type="ECO:0000256" key="2">
    <source>
        <dbReference type="ARBA" id="ARBA00022840"/>
    </source>
</evidence>
<dbReference type="AlphaFoldDB" id="A0A9P6JFQ6"/>
<dbReference type="GO" id="GO:0110051">
    <property type="term" value="P:metabolite repair"/>
    <property type="evidence" value="ECO:0007669"/>
    <property type="project" value="TreeGrafter"/>
</dbReference>
<dbReference type="InterPro" id="IPR029056">
    <property type="entry name" value="Ribokinase-like"/>
</dbReference>
<dbReference type="Proteomes" id="UP000749646">
    <property type="component" value="Unassembled WGS sequence"/>
</dbReference>
<keyword evidence="4" id="KW-0520">NAD</keyword>
<evidence type="ECO:0000256" key="4">
    <source>
        <dbReference type="ARBA" id="ARBA00023027"/>
    </source>
</evidence>
<accession>A0A9P6JFQ6</accession>
<dbReference type="Pfam" id="PF01256">
    <property type="entry name" value="Carb_kinase"/>
    <property type="match status" value="1"/>
</dbReference>
<evidence type="ECO:0000313" key="8">
    <source>
        <dbReference type="EMBL" id="KAF9970074.1"/>
    </source>
</evidence>
<feature type="domain" description="YjeF C-terminal" evidence="7">
    <location>
        <begin position="1"/>
        <end position="255"/>
    </location>
</feature>
<dbReference type="SUPFAM" id="SSF53613">
    <property type="entry name" value="Ribokinase-like"/>
    <property type="match status" value="1"/>
</dbReference>
<dbReference type="GO" id="GO:0047453">
    <property type="term" value="F:ATP-dependent NAD(P)H-hydrate dehydratase activity"/>
    <property type="evidence" value="ECO:0007669"/>
    <property type="project" value="UniProtKB-EC"/>
</dbReference>
<dbReference type="OrthoDB" id="8110916at2759"/>
<dbReference type="PANTHER" id="PTHR12592:SF0">
    <property type="entry name" value="ATP-DEPENDENT (S)-NAD(P)H-HYDRATE DEHYDRATASE"/>
    <property type="match status" value="1"/>
</dbReference>
<protein>
    <recommendedName>
        <fullName evidence="7">YjeF C-terminal domain-containing protein</fullName>
    </recommendedName>
</protein>
<evidence type="ECO:0000256" key="5">
    <source>
        <dbReference type="ARBA" id="ARBA00023239"/>
    </source>
</evidence>
<sequence>AATAIKSYSPDLIVHPYIKIRTTKDLQDEKKSNSTWAQTFDDIGALLKRVHVLVVGPGLSRDKRMLQCAKYGIEKARELDMPIVIDADGLFLIQNEPDLVHGYSKAVLTPNLAEFSRLCSSKDVDAEDQESDEPPVQKLSQAFGGVIIIQKGPVDAISDGETLYVVMNEGGLKRSGGQGDILTGLLATSLAWGVAYEKDVWDHQHTVPTNRIPLIASFGACVLNRQCSRLAFEKHKRALQSSDVLAEIGPLFVTFYDKARATAEWGEAVYG</sequence>
<keyword evidence="3" id="KW-0521">NADP</keyword>
<dbReference type="PROSITE" id="PS51383">
    <property type="entry name" value="YJEF_C_3"/>
    <property type="match status" value="1"/>
</dbReference>
<dbReference type="InterPro" id="IPR000631">
    <property type="entry name" value="CARKD"/>
</dbReference>
<name>A0A9P6JFQ6_9FUNG</name>
<evidence type="ECO:0000256" key="3">
    <source>
        <dbReference type="ARBA" id="ARBA00022857"/>
    </source>
</evidence>
<dbReference type="GO" id="GO:0005524">
    <property type="term" value="F:ATP binding"/>
    <property type="evidence" value="ECO:0007669"/>
    <property type="project" value="UniProtKB-KW"/>
</dbReference>
<proteinExistence type="inferred from homology"/>
<comment type="catalytic activity">
    <reaction evidence="6">
        <text>(6S)-NADPHX + ATP = ADP + phosphate + NADPH + H(+)</text>
        <dbReference type="Rhea" id="RHEA:32231"/>
        <dbReference type="ChEBI" id="CHEBI:15378"/>
        <dbReference type="ChEBI" id="CHEBI:30616"/>
        <dbReference type="ChEBI" id="CHEBI:43474"/>
        <dbReference type="ChEBI" id="CHEBI:57783"/>
        <dbReference type="ChEBI" id="CHEBI:64076"/>
        <dbReference type="ChEBI" id="CHEBI:456216"/>
        <dbReference type="EC" id="4.2.1.93"/>
    </reaction>
</comment>
<dbReference type="Gene3D" id="3.40.1190.20">
    <property type="match status" value="1"/>
</dbReference>
<evidence type="ECO:0000256" key="6">
    <source>
        <dbReference type="ARBA" id="ARBA00047472"/>
    </source>
</evidence>
<keyword evidence="5" id="KW-0456">Lyase</keyword>
<comment type="caution">
    <text evidence="8">The sequence shown here is derived from an EMBL/GenBank/DDBJ whole genome shotgun (WGS) entry which is preliminary data.</text>
</comment>
<keyword evidence="2" id="KW-0067">ATP-binding</keyword>
<dbReference type="HAMAP" id="MF_01965">
    <property type="entry name" value="NADHX_dehydratase"/>
    <property type="match status" value="1"/>
</dbReference>
<keyword evidence="1" id="KW-0547">Nucleotide-binding</keyword>
<evidence type="ECO:0000256" key="1">
    <source>
        <dbReference type="ARBA" id="ARBA00022741"/>
    </source>
</evidence>